<sequence>MLRVEREVSSSLGLAIFSKSYNNLKRGKATAVLPLLFF</sequence>
<proteinExistence type="predicted"/>
<accession>A0A239DIY1</accession>
<gene>
    <name evidence="1" type="ORF">SAMN06295967_10791</name>
</gene>
<reference evidence="2" key="1">
    <citation type="submission" date="2017-06" db="EMBL/GenBank/DDBJ databases">
        <authorList>
            <person name="Varghese N."/>
            <person name="Submissions S."/>
        </authorList>
    </citation>
    <scope>NUCLEOTIDE SEQUENCE [LARGE SCALE GENOMIC DNA]</scope>
    <source>
        <strain evidence="2">5C</strain>
    </source>
</reference>
<dbReference type="EMBL" id="FZOK01000007">
    <property type="protein sequence ID" value="SNS32535.1"/>
    <property type="molecule type" value="Genomic_DNA"/>
</dbReference>
<dbReference type="AlphaFoldDB" id="A0A239DIY1"/>
<evidence type="ECO:0000313" key="2">
    <source>
        <dbReference type="Proteomes" id="UP000198480"/>
    </source>
</evidence>
<dbReference type="Proteomes" id="UP000198480">
    <property type="component" value="Unassembled WGS sequence"/>
</dbReference>
<organism evidence="1 2">
    <name type="scientific">Belliella buryatensis</name>
    <dbReference type="NCBI Taxonomy" id="1500549"/>
    <lineage>
        <taxon>Bacteria</taxon>
        <taxon>Pseudomonadati</taxon>
        <taxon>Bacteroidota</taxon>
        <taxon>Cytophagia</taxon>
        <taxon>Cytophagales</taxon>
        <taxon>Cyclobacteriaceae</taxon>
        <taxon>Belliella</taxon>
    </lineage>
</organism>
<protein>
    <submittedName>
        <fullName evidence="1">Uncharacterized protein</fullName>
    </submittedName>
</protein>
<name>A0A239DIY1_9BACT</name>
<evidence type="ECO:0000313" key="1">
    <source>
        <dbReference type="EMBL" id="SNS32535.1"/>
    </source>
</evidence>
<keyword evidence="2" id="KW-1185">Reference proteome</keyword>